<dbReference type="Proteomes" id="UP000598217">
    <property type="component" value="Unassembled WGS sequence"/>
</dbReference>
<feature type="domain" description="RNA polymerase sigma-70 region 4" evidence="1">
    <location>
        <begin position="51"/>
        <end position="100"/>
    </location>
</feature>
<dbReference type="InterPro" id="IPR013324">
    <property type="entry name" value="RNA_pol_sigma_r3/r4-like"/>
</dbReference>
<gene>
    <name evidence="2" type="ORF">H4W79_001717</name>
</gene>
<organism evidence="2 3">
    <name type="scientific">Nocardiopsis terrae</name>
    <dbReference type="NCBI Taxonomy" id="372655"/>
    <lineage>
        <taxon>Bacteria</taxon>
        <taxon>Bacillati</taxon>
        <taxon>Actinomycetota</taxon>
        <taxon>Actinomycetes</taxon>
        <taxon>Streptosporangiales</taxon>
        <taxon>Nocardiopsidaceae</taxon>
        <taxon>Nocardiopsis</taxon>
    </lineage>
</organism>
<dbReference type="InterPro" id="IPR036388">
    <property type="entry name" value="WH-like_DNA-bd_sf"/>
</dbReference>
<dbReference type="RefSeq" id="WP_191271460.1">
    <property type="nucleotide sequence ID" value="NZ_BMXJ01000004.1"/>
</dbReference>
<evidence type="ECO:0000313" key="2">
    <source>
        <dbReference type="EMBL" id="MBE1457503.1"/>
    </source>
</evidence>
<keyword evidence="3" id="KW-1185">Reference proteome</keyword>
<comment type="caution">
    <text evidence="2">The sequence shown here is derived from an EMBL/GenBank/DDBJ whole genome shotgun (WGS) entry which is preliminary data.</text>
</comment>
<evidence type="ECO:0000313" key="3">
    <source>
        <dbReference type="Proteomes" id="UP000598217"/>
    </source>
</evidence>
<name>A0ABR9HEQ0_9ACTN</name>
<dbReference type="GO" id="GO:0000428">
    <property type="term" value="C:DNA-directed RNA polymerase complex"/>
    <property type="evidence" value="ECO:0007669"/>
    <property type="project" value="UniProtKB-KW"/>
</dbReference>
<dbReference type="InterPro" id="IPR007630">
    <property type="entry name" value="RNA_pol_sigma70_r4"/>
</dbReference>
<keyword evidence="2" id="KW-0240">DNA-directed RNA polymerase</keyword>
<proteinExistence type="predicted"/>
<sequence length="104" mass="11190">MSTDLTWAAPATEGIDHGMELSDTEHAREALFAGGPALFGGGADRRALGAALRRLPPAERRVVRMRLFGHESADAIASALDLPRPRVVLLLARGLSRVRHDLLT</sequence>
<reference evidence="2 3" key="1">
    <citation type="submission" date="2020-10" db="EMBL/GenBank/DDBJ databases">
        <title>Sequencing the genomes of 1000 actinobacteria strains.</title>
        <authorList>
            <person name="Klenk H.-P."/>
        </authorList>
    </citation>
    <scope>NUCLEOTIDE SEQUENCE [LARGE SCALE GENOMIC DNA]</scope>
    <source>
        <strain evidence="2 3">DSM 45157</strain>
    </source>
</reference>
<protein>
    <submittedName>
        <fullName evidence="2">DNA-directed RNA polymerase specialized sigma24 family protein</fullName>
    </submittedName>
</protein>
<accession>A0ABR9HEQ0</accession>
<evidence type="ECO:0000259" key="1">
    <source>
        <dbReference type="Pfam" id="PF04545"/>
    </source>
</evidence>
<dbReference type="Pfam" id="PF04545">
    <property type="entry name" value="Sigma70_r4"/>
    <property type="match status" value="1"/>
</dbReference>
<dbReference type="EMBL" id="JADBDY010000001">
    <property type="protein sequence ID" value="MBE1457503.1"/>
    <property type="molecule type" value="Genomic_DNA"/>
</dbReference>
<dbReference type="SUPFAM" id="SSF88659">
    <property type="entry name" value="Sigma3 and sigma4 domains of RNA polymerase sigma factors"/>
    <property type="match status" value="1"/>
</dbReference>
<dbReference type="Gene3D" id="1.10.10.10">
    <property type="entry name" value="Winged helix-like DNA-binding domain superfamily/Winged helix DNA-binding domain"/>
    <property type="match status" value="1"/>
</dbReference>
<keyword evidence="2" id="KW-0804">Transcription</keyword>